<dbReference type="AlphaFoldDB" id="A0AAN9TT58"/>
<name>A0AAN9TT58_9HEMI</name>
<reference evidence="1 2" key="1">
    <citation type="submission" date="2024-03" db="EMBL/GenBank/DDBJ databases">
        <title>Adaptation during the transition from Ophiocordyceps entomopathogen to insect associate is accompanied by gene loss and intensified selection.</title>
        <authorList>
            <person name="Ward C.M."/>
            <person name="Onetto C.A."/>
            <person name="Borneman A.R."/>
        </authorList>
    </citation>
    <scope>NUCLEOTIDE SEQUENCE [LARGE SCALE GENOMIC DNA]</scope>
    <source>
        <strain evidence="1">AWRI1</strain>
        <tissue evidence="1">Single Adult Female</tissue>
    </source>
</reference>
<dbReference type="InterPro" id="IPR036875">
    <property type="entry name" value="Znf_CCHC_sf"/>
</dbReference>
<comment type="caution">
    <text evidence="1">The sequence shown here is derived from an EMBL/GenBank/DDBJ whole genome shotgun (WGS) entry which is preliminary data.</text>
</comment>
<organism evidence="1 2">
    <name type="scientific">Parthenolecanium corni</name>
    <dbReference type="NCBI Taxonomy" id="536013"/>
    <lineage>
        <taxon>Eukaryota</taxon>
        <taxon>Metazoa</taxon>
        <taxon>Ecdysozoa</taxon>
        <taxon>Arthropoda</taxon>
        <taxon>Hexapoda</taxon>
        <taxon>Insecta</taxon>
        <taxon>Pterygota</taxon>
        <taxon>Neoptera</taxon>
        <taxon>Paraneoptera</taxon>
        <taxon>Hemiptera</taxon>
        <taxon>Sternorrhyncha</taxon>
        <taxon>Coccoidea</taxon>
        <taxon>Coccidae</taxon>
        <taxon>Parthenolecanium</taxon>
    </lineage>
</organism>
<dbReference type="GO" id="GO:0003676">
    <property type="term" value="F:nucleic acid binding"/>
    <property type="evidence" value="ECO:0007669"/>
    <property type="project" value="InterPro"/>
</dbReference>
<evidence type="ECO:0008006" key="3">
    <source>
        <dbReference type="Google" id="ProtNLM"/>
    </source>
</evidence>
<accession>A0AAN9TT58</accession>
<dbReference type="EMBL" id="JBBCAQ010000003">
    <property type="protein sequence ID" value="KAK7604839.1"/>
    <property type="molecule type" value="Genomic_DNA"/>
</dbReference>
<dbReference type="GO" id="GO:0008270">
    <property type="term" value="F:zinc ion binding"/>
    <property type="evidence" value="ECO:0007669"/>
    <property type="project" value="InterPro"/>
</dbReference>
<sequence>MITFSQPFDVFEIPLPIGPPSKANFYCLSGPSEEVLVEPDILLDTVILDAECPTSSVVGSEASLAEEVEPAPQPHIVVCAKIHEPLARASTPLPSTEDDIGPLDLSVSANLNSDPRPLFPANLPRDHIVLLPVLDRAAEVVPPSPDWVEIIELSDDNDLVMLNQPIVVADAAVPQPPVPAQLPIIDLAADEDDVVPVAGPSNAVALVTPPIRHHVPCGPPPLLRHRLGPRCFNYQRRGHHGNRCPYPPAVGRPCFNCGRQGYEIANRPDPAH</sequence>
<keyword evidence="2" id="KW-1185">Reference proteome</keyword>
<evidence type="ECO:0000313" key="2">
    <source>
        <dbReference type="Proteomes" id="UP001367676"/>
    </source>
</evidence>
<protein>
    <recommendedName>
        <fullName evidence="3">CCHC-type domain-containing protein</fullName>
    </recommendedName>
</protein>
<dbReference type="Gene3D" id="4.10.60.10">
    <property type="entry name" value="Zinc finger, CCHC-type"/>
    <property type="match status" value="1"/>
</dbReference>
<dbReference type="Proteomes" id="UP001367676">
    <property type="component" value="Unassembled WGS sequence"/>
</dbReference>
<dbReference type="SUPFAM" id="SSF57756">
    <property type="entry name" value="Retrovirus zinc finger-like domains"/>
    <property type="match status" value="1"/>
</dbReference>
<evidence type="ECO:0000313" key="1">
    <source>
        <dbReference type="EMBL" id="KAK7604839.1"/>
    </source>
</evidence>
<proteinExistence type="predicted"/>
<gene>
    <name evidence="1" type="ORF">V9T40_006025</name>
</gene>